<evidence type="ECO:0000256" key="1">
    <source>
        <dbReference type="ARBA" id="ARBA00011738"/>
    </source>
</evidence>
<evidence type="ECO:0000256" key="5">
    <source>
        <dbReference type="ARBA" id="ARBA00025775"/>
    </source>
</evidence>
<keyword evidence="3" id="KW-0789">Thiol protease inhibitor</keyword>
<dbReference type="Gene3D" id="2.80.10.50">
    <property type="match status" value="1"/>
</dbReference>
<dbReference type="Pfam" id="PF10467">
    <property type="entry name" value="Inhibitor_I48"/>
    <property type="match status" value="1"/>
</dbReference>
<evidence type="ECO:0000256" key="3">
    <source>
        <dbReference type="ARBA" id="ARBA00022704"/>
    </source>
</evidence>
<evidence type="ECO:0000256" key="2">
    <source>
        <dbReference type="ARBA" id="ARBA00022690"/>
    </source>
</evidence>
<name>A0A8H2ZWS9_9AGAM</name>
<evidence type="ECO:0000313" key="6">
    <source>
        <dbReference type="EMBL" id="CAE6365413.1"/>
    </source>
</evidence>
<gene>
    <name evidence="6" type="ORF">RDB_LOCUS15708</name>
</gene>
<proteinExistence type="inferred from homology"/>
<comment type="subunit">
    <text evidence="1">Homodimer.</text>
</comment>
<keyword evidence="2" id="KW-0646">Protease inhibitor</keyword>
<dbReference type="InterPro" id="IPR019508">
    <property type="entry name" value="Prot_inh_I48_clitocypin"/>
</dbReference>
<dbReference type="Proteomes" id="UP000663840">
    <property type="component" value="Unassembled WGS sequence"/>
</dbReference>
<evidence type="ECO:0000256" key="4">
    <source>
        <dbReference type="ARBA" id="ARBA00024855"/>
    </source>
</evidence>
<comment type="function">
    <text evidence="4">Binds and inhibits cysteine proteinases. Inhibits most strongly papain and cathepsin L, more weakly bromelain and cathepsin B while it is completely ineffective against cathepsin H.</text>
</comment>
<comment type="caution">
    <text evidence="6">The sequence shown here is derived from an EMBL/GenBank/DDBJ whole genome shotgun (WGS) entry which is preliminary data.</text>
</comment>
<dbReference type="EMBL" id="CAJMWR010000293">
    <property type="protein sequence ID" value="CAE6365413.1"/>
    <property type="molecule type" value="Genomic_DNA"/>
</dbReference>
<comment type="similarity">
    <text evidence="5">Belongs to the protease inhibitor I48 family.</text>
</comment>
<organism evidence="6 7">
    <name type="scientific">Rhizoctonia solani</name>
    <dbReference type="NCBI Taxonomy" id="456999"/>
    <lineage>
        <taxon>Eukaryota</taxon>
        <taxon>Fungi</taxon>
        <taxon>Dikarya</taxon>
        <taxon>Basidiomycota</taxon>
        <taxon>Agaricomycotina</taxon>
        <taxon>Agaricomycetes</taxon>
        <taxon>Cantharellales</taxon>
        <taxon>Ceratobasidiaceae</taxon>
        <taxon>Rhizoctonia</taxon>
    </lineage>
</organism>
<dbReference type="GO" id="GO:0004869">
    <property type="term" value="F:cysteine-type endopeptidase inhibitor activity"/>
    <property type="evidence" value="ECO:0007669"/>
    <property type="project" value="UniProtKB-KW"/>
</dbReference>
<reference evidence="6" key="1">
    <citation type="submission" date="2021-01" db="EMBL/GenBank/DDBJ databases">
        <authorList>
            <person name="Kaushik A."/>
        </authorList>
    </citation>
    <scope>NUCLEOTIDE SEQUENCE</scope>
    <source>
        <strain evidence="6">AG1-1A</strain>
    </source>
</reference>
<dbReference type="AlphaFoldDB" id="A0A8H2ZWS9"/>
<accession>A0A8H2ZWS9</accession>
<sequence>MSLRPGRYLVRFIVEGDQDFVGGMYATGKGPGRPIELDPNRPEFYGQQQWVFELAPEGGRDVYTINSRPGESWSYESENPLPEEPIILDGAKLFRVQRSEGSQGGDIFTIASTKSLIGATLYVGAGQNQRVLMFIPVPVIPGARGPLWEFKRLEE</sequence>
<protein>
    <submittedName>
        <fullName evidence="6">Uncharacterized protein</fullName>
    </submittedName>
</protein>
<evidence type="ECO:0000313" key="7">
    <source>
        <dbReference type="Proteomes" id="UP000663840"/>
    </source>
</evidence>